<evidence type="ECO:0000313" key="1">
    <source>
        <dbReference type="EMBL" id="MDR4308144.1"/>
    </source>
</evidence>
<accession>A0ABU1DJ36</accession>
<evidence type="ECO:0000313" key="2">
    <source>
        <dbReference type="Proteomes" id="UP001181622"/>
    </source>
</evidence>
<dbReference type="Proteomes" id="UP001181622">
    <property type="component" value="Unassembled WGS sequence"/>
</dbReference>
<sequence>MTAKTAPLRKILSIAAGAATLVAIFAAAALLGALVANATSPALPSDGRLAFSGVSYDASCWSGAAGIDDFGNGYTRQVSVCD</sequence>
<keyword evidence="2" id="KW-1185">Reference proteome</keyword>
<proteinExistence type="predicted"/>
<organism evidence="1 2">
    <name type="scientific">Chelatococcus sambhunathii</name>
    <dbReference type="NCBI Taxonomy" id="363953"/>
    <lineage>
        <taxon>Bacteria</taxon>
        <taxon>Pseudomonadati</taxon>
        <taxon>Pseudomonadota</taxon>
        <taxon>Alphaproteobacteria</taxon>
        <taxon>Hyphomicrobiales</taxon>
        <taxon>Chelatococcaceae</taxon>
        <taxon>Chelatococcus</taxon>
    </lineage>
</organism>
<protein>
    <submittedName>
        <fullName evidence="1">Uncharacterized protein</fullName>
    </submittedName>
</protein>
<reference evidence="1" key="1">
    <citation type="submission" date="2020-10" db="EMBL/GenBank/DDBJ databases">
        <authorList>
            <person name="Abbas A."/>
            <person name="Razzaq R."/>
            <person name="Waqas M."/>
            <person name="Abbas N."/>
            <person name="Nielsen T.K."/>
            <person name="Hansen L.H."/>
            <person name="Hussain S."/>
            <person name="Shahid M."/>
        </authorList>
    </citation>
    <scope>NUCLEOTIDE SEQUENCE</scope>
    <source>
        <strain evidence="1">S14</strain>
    </source>
</reference>
<name>A0ABU1DJ36_9HYPH</name>
<dbReference type="EMBL" id="JADBEO010000041">
    <property type="protein sequence ID" value="MDR4308144.1"/>
    <property type="molecule type" value="Genomic_DNA"/>
</dbReference>
<comment type="caution">
    <text evidence="1">The sequence shown here is derived from an EMBL/GenBank/DDBJ whole genome shotgun (WGS) entry which is preliminary data.</text>
</comment>
<dbReference type="RefSeq" id="WP_309393638.1">
    <property type="nucleotide sequence ID" value="NZ_JADBEO010000041.1"/>
</dbReference>
<gene>
    <name evidence="1" type="ORF">IHQ68_16105</name>
</gene>